<comment type="caution">
    <text evidence="1">The sequence shown here is derived from an EMBL/GenBank/DDBJ whole genome shotgun (WGS) entry which is preliminary data.</text>
</comment>
<dbReference type="InterPro" id="IPR051781">
    <property type="entry name" value="Metallo-dep_Hydrolase"/>
</dbReference>
<dbReference type="GO" id="GO:0016810">
    <property type="term" value="F:hydrolase activity, acting on carbon-nitrogen (but not peptide) bonds"/>
    <property type="evidence" value="ECO:0007669"/>
    <property type="project" value="InterPro"/>
</dbReference>
<protein>
    <submittedName>
        <fullName evidence="1">Phosphonate metabolism protein PhnM</fullName>
    </submittedName>
</protein>
<evidence type="ECO:0000313" key="1">
    <source>
        <dbReference type="EMBL" id="EPN65455.1"/>
    </source>
</evidence>
<reference evidence="1 2" key="1">
    <citation type="journal article" date="2013" name="PLoS Pathog.">
        <title>Genomic analysis of the Kiwifruit pathogen Pseudomonas syringae pv. actinidiae provides insight into the origins of an emergent plant disease.</title>
        <authorList>
            <person name="McCann H.C."/>
            <person name="Rikkerink E.H."/>
            <person name="Bertels F."/>
            <person name="Fiers M."/>
            <person name="Lu A."/>
            <person name="Rees-George J."/>
            <person name="Andersen M.T."/>
            <person name="Gleave A.P."/>
            <person name="Haubold B."/>
            <person name="Wohlers M.W."/>
            <person name="Guttman D.S."/>
            <person name="Wang P.W."/>
            <person name="Straub C."/>
            <person name="Vanneste J.L."/>
            <person name="Rainey P.B."/>
            <person name="Templeton M.D."/>
        </authorList>
    </citation>
    <scope>NUCLEOTIDE SEQUENCE [LARGE SCALE GENOMIC DNA]</scope>
    <source>
        <strain evidence="1 2">ICMP 19096</strain>
    </source>
</reference>
<gene>
    <name evidence="1" type="ORF">A245_08129</name>
</gene>
<dbReference type="Proteomes" id="UP000018849">
    <property type="component" value="Unassembled WGS sequence"/>
</dbReference>
<feature type="non-terminal residue" evidence="1">
    <location>
        <position position="70"/>
    </location>
</feature>
<proteinExistence type="predicted"/>
<evidence type="ECO:0000313" key="2">
    <source>
        <dbReference type="Proteomes" id="UP000018849"/>
    </source>
</evidence>
<name>A0A656K1T2_PSESF</name>
<dbReference type="PANTHER" id="PTHR43135:SF3">
    <property type="entry name" value="ALPHA-D-RIBOSE 1-METHYLPHOSPHONATE 5-TRIPHOSPHATE DIPHOSPHATASE"/>
    <property type="match status" value="1"/>
</dbReference>
<accession>A0A656K1T2</accession>
<dbReference type="PANTHER" id="PTHR43135">
    <property type="entry name" value="ALPHA-D-RIBOSE 1-METHYLPHOSPHONATE 5-TRIPHOSPHATE DIPHOSPHATASE"/>
    <property type="match status" value="1"/>
</dbReference>
<dbReference type="EMBL" id="AOKF01000673">
    <property type="protein sequence ID" value="EPN65455.1"/>
    <property type="molecule type" value="Genomic_DNA"/>
</dbReference>
<dbReference type="AlphaFoldDB" id="A0A656K1T2"/>
<dbReference type="SUPFAM" id="SSF51338">
    <property type="entry name" value="Composite domain of metallo-dependent hydrolases"/>
    <property type="match status" value="1"/>
</dbReference>
<dbReference type="InterPro" id="IPR011059">
    <property type="entry name" value="Metal-dep_hydrolase_composite"/>
</dbReference>
<dbReference type="Gene3D" id="2.30.40.10">
    <property type="entry name" value="Urease, subunit C, domain 1"/>
    <property type="match status" value="1"/>
</dbReference>
<organism evidence="1 2">
    <name type="scientific">Pseudomonas syringae pv. actinidiae ICMP 19096</name>
    <dbReference type="NCBI Taxonomy" id="1194405"/>
    <lineage>
        <taxon>Bacteria</taxon>
        <taxon>Pseudomonadati</taxon>
        <taxon>Pseudomonadota</taxon>
        <taxon>Gammaproteobacteria</taxon>
        <taxon>Pseudomonadales</taxon>
        <taxon>Pseudomonadaceae</taxon>
        <taxon>Pseudomonas</taxon>
        <taxon>Pseudomonas syringae</taxon>
    </lineage>
</organism>
<sequence>MLNEQIFSNARVVTAEQVFTGTVVVRDGLIAEVQTGRSQLSQAQDLDGDFLLPGLVELHTDNLEKHLSPR</sequence>